<evidence type="ECO:0000313" key="2">
    <source>
        <dbReference type="Proteomes" id="UP001221546"/>
    </source>
</evidence>
<dbReference type="Proteomes" id="UP001221546">
    <property type="component" value="Chromosome"/>
</dbReference>
<organism evidence="1 2">
    <name type="scientific">Bradyrhizobium brasilense</name>
    <dbReference type="NCBI Taxonomy" id="1419277"/>
    <lineage>
        <taxon>Bacteria</taxon>
        <taxon>Pseudomonadati</taxon>
        <taxon>Pseudomonadota</taxon>
        <taxon>Alphaproteobacteria</taxon>
        <taxon>Hyphomicrobiales</taxon>
        <taxon>Nitrobacteraceae</taxon>
        <taxon>Bradyrhizobium</taxon>
    </lineage>
</organism>
<evidence type="ECO:0008006" key="3">
    <source>
        <dbReference type="Google" id="ProtNLM"/>
    </source>
</evidence>
<protein>
    <recommendedName>
        <fullName evidence="3">Transposase</fullName>
    </recommendedName>
</protein>
<dbReference type="EMBL" id="CP121646">
    <property type="protein sequence ID" value="WFU63286.1"/>
    <property type="molecule type" value="Genomic_DNA"/>
</dbReference>
<gene>
    <name evidence="1" type="ORF">QA636_38785</name>
</gene>
<reference evidence="1 2" key="1">
    <citation type="submission" date="2023-04" db="EMBL/GenBank/DDBJ databases">
        <title>Australian commercial rhizobial inoculants.</title>
        <authorList>
            <person name="Kohlmeier M.G."/>
            <person name="O'Hara G.W."/>
            <person name="Colombi E."/>
            <person name="Ramsay J.P."/>
            <person name="Terpolilli J."/>
        </authorList>
    </citation>
    <scope>NUCLEOTIDE SEQUENCE [LARGE SCALE GENOMIC DNA]</scope>
    <source>
        <strain evidence="1 2">CB627</strain>
    </source>
</reference>
<name>A0ABY8JFU0_9BRAD</name>
<proteinExistence type="predicted"/>
<sequence length="85" mass="9704">MNARLGSGIPIVCAMMNCPEIELLVTRCTWAVPRDADDDILATDDNAIDVPDRNRRDFNQLWQSMSLKGHFVRNRWDKMTEAPKG</sequence>
<accession>A0ABY8JFU0</accession>
<keyword evidence="2" id="KW-1185">Reference proteome</keyword>
<dbReference type="RefSeq" id="WP_194295313.1">
    <property type="nucleotide sequence ID" value="NZ_CP121646.1"/>
</dbReference>
<evidence type="ECO:0000313" key="1">
    <source>
        <dbReference type="EMBL" id="WFU63286.1"/>
    </source>
</evidence>